<dbReference type="InterPro" id="IPR001128">
    <property type="entry name" value="Cyt_P450"/>
</dbReference>
<organism evidence="7 8">
    <name type="scientific">Trichoderma aggressivum f. europaeum</name>
    <dbReference type="NCBI Taxonomy" id="173218"/>
    <lineage>
        <taxon>Eukaryota</taxon>
        <taxon>Fungi</taxon>
        <taxon>Dikarya</taxon>
        <taxon>Ascomycota</taxon>
        <taxon>Pezizomycotina</taxon>
        <taxon>Sordariomycetes</taxon>
        <taxon>Hypocreomycetidae</taxon>
        <taxon>Hypocreales</taxon>
        <taxon>Hypocreaceae</taxon>
        <taxon>Trichoderma</taxon>
    </lineage>
</organism>
<keyword evidence="6" id="KW-1133">Transmembrane helix</keyword>
<accession>A0AAE1IFY4</accession>
<keyword evidence="5" id="KW-0408">Iron</keyword>
<dbReference type="EMBL" id="JAWRVG010000008">
    <property type="protein sequence ID" value="KAK4078604.1"/>
    <property type="molecule type" value="Genomic_DNA"/>
</dbReference>
<dbReference type="GO" id="GO:0004497">
    <property type="term" value="F:monooxygenase activity"/>
    <property type="evidence" value="ECO:0007669"/>
    <property type="project" value="InterPro"/>
</dbReference>
<evidence type="ECO:0000256" key="5">
    <source>
        <dbReference type="ARBA" id="ARBA00023004"/>
    </source>
</evidence>
<evidence type="ECO:0000256" key="6">
    <source>
        <dbReference type="SAM" id="Phobius"/>
    </source>
</evidence>
<keyword evidence="3" id="KW-0349">Heme</keyword>
<dbReference type="GO" id="GO:0016705">
    <property type="term" value="F:oxidoreductase activity, acting on paired donors, with incorporation or reduction of molecular oxygen"/>
    <property type="evidence" value="ECO:0007669"/>
    <property type="project" value="InterPro"/>
</dbReference>
<feature type="transmembrane region" description="Helical" evidence="6">
    <location>
        <begin position="31"/>
        <end position="52"/>
    </location>
</feature>
<dbReference type="RefSeq" id="XP_062758002.1">
    <property type="nucleotide sequence ID" value="XM_062897171.1"/>
</dbReference>
<sequence length="468" mass="53177">MFLASRIVQLLAMLASTLSLALGPFLLFGSALIVISAGYVVYQYFFSPIAAFPGPFAAKLTKIWRAYATYRGQWHREIVELHRRYGNVVRIGPNELIAILPFLFSLAYYIPCSTAEMRQMIYNAQCCTRVREKDILAMGEYQGSRPFDLTGERHEKIHSAQRRLVARTYSMESVVHLEPQVTHLIGDLLIKFDSYAASSRPIEIGNWFQLFAFDVIGAISFTKPFGFVALANDDGMFTRMERSLGNTAWLMHVPWIFNFHQKFILPIFGNFLRANDRNDFFFKFAKSEVQGRRDKGGNDNDLVGQLFQAAHSKTELNDLIISYMMASNVFAGSDTTSAALRGIFLNLLRHPHVLLKLRAELEERRAAGHLSSIVTFQEAEASPYLQAVMHEAMRVYSPVGFNPDRDVPNEGMTINGIFVPGGTVVGSNAWVIHRVPEVWGADFEEFRPERWLERESSSELSEKRISRY</sequence>
<keyword evidence="6" id="KW-0812">Transmembrane</keyword>
<dbReference type="SUPFAM" id="SSF48264">
    <property type="entry name" value="Cytochrome P450"/>
    <property type="match status" value="1"/>
</dbReference>
<dbReference type="InterPro" id="IPR036396">
    <property type="entry name" value="Cyt_P450_sf"/>
</dbReference>
<name>A0AAE1IFY4_9HYPO</name>
<dbReference type="InterPro" id="IPR050121">
    <property type="entry name" value="Cytochrome_P450_monoxygenase"/>
</dbReference>
<dbReference type="PANTHER" id="PTHR24305:SF232">
    <property type="entry name" value="P450, PUTATIVE (EUROFUNG)-RELATED"/>
    <property type="match status" value="1"/>
</dbReference>
<keyword evidence="6" id="KW-0472">Membrane</keyword>
<dbReference type="Gene3D" id="1.10.630.10">
    <property type="entry name" value="Cytochrome P450"/>
    <property type="match status" value="1"/>
</dbReference>
<evidence type="ECO:0008006" key="9">
    <source>
        <dbReference type="Google" id="ProtNLM"/>
    </source>
</evidence>
<evidence type="ECO:0000256" key="3">
    <source>
        <dbReference type="ARBA" id="ARBA00022617"/>
    </source>
</evidence>
<evidence type="ECO:0000256" key="4">
    <source>
        <dbReference type="ARBA" id="ARBA00022723"/>
    </source>
</evidence>
<keyword evidence="4" id="KW-0479">Metal-binding</keyword>
<dbReference type="GO" id="GO:0020037">
    <property type="term" value="F:heme binding"/>
    <property type="evidence" value="ECO:0007669"/>
    <property type="project" value="InterPro"/>
</dbReference>
<dbReference type="AlphaFoldDB" id="A0AAE1IFY4"/>
<protein>
    <recommendedName>
        <fullName evidence="9">Cytochrome P450</fullName>
    </recommendedName>
</protein>
<evidence type="ECO:0000313" key="8">
    <source>
        <dbReference type="Proteomes" id="UP001273209"/>
    </source>
</evidence>
<dbReference type="GO" id="GO:0005506">
    <property type="term" value="F:iron ion binding"/>
    <property type="evidence" value="ECO:0007669"/>
    <property type="project" value="InterPro"/>
</dbReference>
<comment type="similarity">
    <text evidence="2">Belongs to the cytochrome P450 family.</text>
</comment>
<comment type="caution">
    <text evidence="7">The sequence shown here is derived from an EMBL/GenBank/DDBJ whole genome shotgun (WGS) entry which is preliminary data.</text>
</comment>
<dbReference type="GeneID" id="87917076"/>
<dbReference type="Proteomes" id="UP001273209">
    <property type="component" value="Unassembled WGS sequence"/>
</dbReference>
<reference evidence="7" key="1">
    <citation type="submission" date="2023-11" db="EMBL/GenBank/DDBJ databases">
        <title>The genome sequences of three competitors of mushroom-forming fungi.</title>
        <authorList>
            <person name="Beijen E."/>
            <person name="Ohm R.A."/>
        </authorList>
    </citation>
    <scope>NUCLEOTIDE SEQUENCE</scope>
    <source>
        <strain evidence="7">CBS 100526</strain>
    </source>
</reference>
<keyword evidence="8" id="KW-1185">Reference proteome</keyword>
<comment type="cofactor">
    <cofactor evidence="1">
        <name>heme</name>
        <dbReference type="ChEBI" id="CHEBI:30413"/>
    </cofactor>
</comment>
<evidence type="ECO:0000256" key="2">
    <source>
        <dbReference type="ARBA" id="ARBA00010617"/>
    </source>
</evidence>
<proteinExistence type="inferred from homology"/>
<feature type="transmembrane region" description="Helical" evidence="6">
    <location>
        <begin position="91"/>
        <end position="110"/>
    </location>
</feature>
<gene>
    <name evidence="7" type="ORF">Triagg1_2935</name>
</gene>
<evidence type="ECO:0000256" key="1">
    <source>
        <dbReference type="ARBA" id="ARBA00001971"/>
    </source>
</evidence>
<dbReference type="Pfam" id="PF00067">
    <property type="entry name" value="p450"/>
    <property type="match status" value="1"/>
</dbReference>
<dbReference type="PANTHER" id="PTHR24305">
    <property type="entry name" value="CYTOCHROME P450"/>
    <property type="match status" value="1"/>
</dbReference>
<evidence type="ECO:0000313" key="7">
    <source>
        <dbReference type="EMBL" id="KAK4078604.1"/>
    </source>
</evidence>